<dbReference type="AlphaFoldDB" id="A0A4U8QS49"/>
<gene>
    <name evidence="1" type="ORF">DSM106044_00123</name>
</gene>
<organism evidence="1 2">
    <name type="scientific">Robinsoniella peoriensis</name>
    <dbReference type="NCBI Taxonomy" id="180332"/>
    <lineage>
        <taxon>Bacteria</taxon>
        <taxon>Bacillati</taxon>
        <taxon>Bacillota</taxon>
        <taxon>Clostridia</taxon>
        <taxon>Lachnospirales</taxon>
        <taxon>Lachnospiraceae</taxon>
        <taxon>Robinsoniella</taxon>
    </lineage>
</organism>
<dbReference type="Proteomes" id="UP000306509">
    <property type="component" value="Unassembled WGS sequence"/>
</dbReference>
<comment type="caution">
    <text evidence="1">The sequence shown here is derived from an EMBL/GenBank/DDBJ whole genome shotgun (WGS) entry which is preliminary data.</text>
</comment>
<reference evidence="1 2" key="1">
    <citation type="journal article" date="2019" name="Anaerobe">
        <title>Detection of Robinsoniella peoriensis in multiple bone samples of a trauma patient.</title>
        <authorList>
            <person name="Schrottner P."/>
            <person name="Hartwich K."/>
            <person name="Bunk B."/>
            <person name="Schober I."/>
            <person name="Helbig S."/>
            <person name="Rudolph W.W."/>
            <person name="Gunzer F."/>
        </authorList>
    </citation>
    <scope>NUCLEOTIDE SEQUENCE [LARGE SCALE GENOMIC DNA]</scope>
    <source>
        <strain evidence="1 2">DSM 106044</strain>
    </source>
</reference>
<name>A0A4U8QS49_9FIRM</name>
<sequence length="139" mass="16242">MIKCIFFNGNLENFNISFYGHQTSIFITDETPMPNRKFTFNEVFMFIDDYAKENIVSSDTYGNVVYEGTLRDKNHKDILGLFAEFVTILIGAKNITVEETIISQDGWHYPKCNYIIRLTNTTEIKNSIRYNNILFLINE</sequence>
<keyword evidence="2" id="KW-1185">Reference proteome</keyword>
<evidence type="ECO:0000313" key="1">
    <source>
        <dbReference type="EMBL" id="TLD02966.1"/>
    </source>
</evidence>
<evidence type="ECO:0000313" key="2">
    <source>
        <dbReference type="Proteomes" id="UP000306509"/>
    </source>
</evidence>
<protein>
    <submittedName>
        <fullName evidence="1">Uncharacterized protein</fullName>
    </submittedName>
</protein>
<accession>A0A4U8QS49</accession>
<proteinExistence type="predicted"/>
<dbReference type="EMBL" id="QGQD01000002">
    <property type="protein sequence ID" value="TLD02966.1"/>
    <property type="molecule type" value="Genomic_DNA"/>
</dbReference>